<accession>A0ACB6QXG3</accession>
<gene>
    <name evidence="1" type="ORF">BDR25DRAFT_313618</name>
</gene>
<comment type="caution">
    <text evidence="1">The sequence shown here is derived from an EMBL/GenBank/DDBJ whole genome shotgun (WGS) entry which is preliminary data.</text>
</comment>
<reference evidence="1" key="1">
    <citation type="journal article" date="2020" name="Stud. Mycol.">
        <title>101 Dothideomycetes genomes: a test case for predicting lifestyles and emergence of pathogens.</title>
        <authorList>
            <person name="Haridas S."/>
            <person name="Albert R."/>
            <person name="Binder M."/>
            <person name="Bloem J."/>
            <person name="Labutti K."/>
            <person name="Salamov A."/>
            <person name="Andreopoulos B."/>
            <person name="Baker S."/>
            <person name="Barry K."/>
            <person name="Bills G."/>
            <person name="Bluhm B."/>
            <person name="Cannon C."/>
            <person name="Castanera R."/>
            <person name="Culley D."/>
            <person name="Daum C."/>
            <person name="Ezra D."/>
            <person name="Gonzalez J."/>
            <person name="Henrissat B."/>
            <person name="Kuo A."/>
            <person name="Liang C."/>
            <person name="Lipzen A."/>
            <person name="Lutzoni F."/>
            <person name="Magnuson J."/>
            <person name="Mondo S."/>
            <person name="Nolan M."/>
            <person name="Ohm R."/>
            <person name="Pangilinan J."/>
            <person name="Park H.-J."/>
            <person name="Ramirez L."/>
            <person name="Alfaro M."/>
            <person name="Sun H."/>
            <person name="Tritt A."/>
            <person name="Yoshinaga Y."/>
            <person name="Zwiers L.-H."/>
            <person name="Turgeon B."/>
            <person name="Goodwin S."/>
            <person name="Spatafora J."/>
            <person name="Crous P."/>
            <person name="Grigoriev I."/>
        </authorList>
    </citation>
    <scope>NUCLEOTIDE SEQUENCE</scope>
    <source>
        <strain evidence="1">ATCC 200398</strain>
    </source>
</reference>
<proteinExistence type="predicted"/>
<dbReference type="EMBL" id="MU003504">
    <property type="protein sequence ID" value="KAF2471703.1"/>
    <property type="molecule type" value="Genomic_DNA"/>
</dbReference>
<protein>
    <submittedName>
        <fullName evidence="1">Uncharacterized protein</fullName>
    </submittedName>
</protein>
<organism evidence="1 2">
    <name type="scientific">Lindgomyces ingoldianus</name>
    <dbReference type="NCBI Taxonomy" id="673940"/>
    <lineage>
        <taxon>Eukaryota</taxon>
        <taxon>Fungi</taxon>
        <taxon>Dikarya</taxon>
        <taxon>Ascomycota</taxon>
        <taxon>Pezizomycotina</taxon>
        <taxon>Dothideomycetes</taxon>
        <taxon>Pleosporomycetidae</taxon>
        <taxon>Pleosporales</taxon>
        <taxon>Lindgomycetaceae</taxon>
        <taxon>Lindgomyces</taxon>
    </lineage>
</organism>
<name>A0ACB6QXG3_9PLEO</name>
<dbReference type="Proteomes" id="UP000799755">
    <property type="component" value="Unassembled WGS sequence"/>
</dbReference>
<evidence type="ECO:0000313" key="2">
    <source>
        <dbReference type="Proteomes" id="UP000799755"/>
    </source>
</evidence>
<keyword evidence="2" id="KW-1185">Reference proteome</keyword>
<evidence type="ECO:0000313" key="1">
    <source>
        <dbReference type="EMBL" id="KAF2471703.1"/>
    </source>
</evidence>
<sequence length="336" mass="38165">MNLLERGSCSKIALSTNPALYFFTNDSLTPPPRYIFKPQPLLTVIHAWKNLSSTEAGWEYNNTLDNDPQTSPRPETEALGSSESTNSSEIDGGMDDLEIPTTDDPQFRYAYDDDGTEIQIKVRGWKMSLFLSNKFKFMKDITDLTSKLPPSQISGTAPRCISMELPLNRDSWSSESRSPTINELTIKVTSVPAKLQVTALHCMFKEMENASTTLTLTLHAEQQKIFWPMPWEYGFEFDMNWKVKADKVATYLIFSVPEPPVPEHHLGWFHPTPEHKLKRDEDLKTVNFVNMGAEYRLKIRYGHVTMWRLVAVGYRGLNPGFGWSDAYGPGPFGVGR</sequence>